<evidence type="ECO:0000313" key="8">
    <source>
        <dbReference type="EMBL" id="QZN98043.1"/>
    </source>
</evidence>
<proteinExistence type="inferred from homology"/>
<dbReference type="Gene3D" id="3.40.50.1980">
    <property type="entry name" value="Nitrogenase molybdenum iron protein domain"/>
    <property type="match status" value="2"/>
</dbReference>
<feature type="chain" id="PRO_5045384428" evidence="6">
    <location>
        <begin position="20"/>
        <end position="313"/>
    </location>
</feature>
<evidence type="ECO:0000256" key="5">
    <source>
        <dbReference type="ARBA" id="ARBA00022729"/>
    </source>
</evidence>
<dbReference type="InterPro" id="IPR051313">
    <property type="entry name" value="Bact_iron-sidero_bind"/>
</dbReference>
<comment type="subcellular location">
    <subcellularLocation>
        <location evidence="1">Cell envelope</location>
    </subcellularLocation>
</comment>
<keyword evidence="4" id="KW-0410">Iron transport</keyword>
<gene>
    <name evidence="8" type="ORF">K6K13_11925</name>
</gene>
<dbReference type="Pfam" id="PF01497">
    <property type="entry name" value="Peripla_BP_2"/>
    <property type="match status" value="1"/>
</dbReference>
<feature type="signal peptide" evidence="6">
    <location>
        <begin position="1"/>
        <end position="19"/>
    </location>
</feature>
<keyword evidence="9" id="KW-1185">Reference proteome</keyword>
<evidence type="ECO:0000259" key="7">
    <source>
        <dbReference type="PROSITE" id="PS50983"/>
    </source>
</evidence>
<name>A0ABX9ATL4_9ENTR</name>
<protein>
    <submittedName>
        <fullName evidence="8">Siderophore ABC transporter substrate-binding protein</fullName>
    </submittedName>
</protein>
<dbReference type="Proteomes" id="UP000825886">
    <property type="component" value="Chromosome"/>
</dbReference>
<dbReference type="InterPro" id="IPR002491">
    <property type="entry name" value="ABC_transptr_periplasmic_BD"/>
</dbReference>
<keyword evidence="4" id="KW-0408">Iron</keyword>
<evidence type="ECO:0000256" key="2">
    <source>
        <dbReference type="ARBA" id="ARBA00008814"/>
    </source>
</evidence>
<keyword evidence="4" id="KW-0406">Ion transport</keyword>
<evidence type="ECO:0000256" key="3">
    <source>
        <dbReference type="ARBA" id="ARBA00022448"/>
    </source>
</evidence>
<comment type="similarity">
    <text evidence="2">Belongs to the bacterial solute-binding protein 8 family.</text>
</comment>
<dbReference type="PROSITE" id="PS51257">
    <property type="entry name" value="PROKAR_LIPOPROTEIN"/>
    <property type="match status" value="1"/>
</dbReference>
<sequence>MRFSSAIKTTLLASLLVVAGCDQSETSSSASSTISVEHAQGVTTVPLHPKKVVVFDPAILDTLDALQIPVAGVPQSSAHLPPFLAKYAGSEYLNAGTLFEPNYEALSSAKPDLIIAGGRARDAYEKLSGIAPTISLDVDEQQFMPSFLHRIEQLGEIFGKQDEVKAKLDDFKQRVAQTREKAGQAGTAMVLMVNGGKISAYGPKSRFGFVFDELGFATATEFPDPGRHGNVVTAELLLSINPEWLFVLDRDSAIGTTGGLPAQQVLDNPLVTKTKAWQNQHVVYLDSASLYIAGGLQSYSRLIDDVNKALDKK</sequence>
<dbReference type="SUPFAM" id="SSF53807">
    <property type="entry name" value="Helical backbone' metal receptor"/>
    <property type="match status" value="1"/>
</dbReference>
<evidence type="ECO:0000256" key="1">
    <source>
        <dbReference type="ARBA" id="ARBA00004196"/>
    </source>
</evidence>
<dbReference type="CDD" id="cd01140">
    <property type="entry name" value="FatB"/>
    <property type="match status" value="1"/>
</dbReference>
<dbReference type="EMBL" id="CP081864">
    <property type="protein sequence ID" value="QZN98043.1"/>
    <property type="molecule type" value="Genomic_DNA"/>
</dbReference>
<feature type="domain" description="Fe/B12 periplasmic-binding" evidence="7">
    <location>
        <begin position="51"/>
        <end position="313"/>
    </location>
</feature>
<evidence type="ECO:0000256" key="4">
    <source>
        <dbReference type="ARBA" id="ARBA00022496"/>
    </source>
</evidence>
<organism evidence="8 9">
    <name type="scientific">Symbiopectobacterium purcellii</name>
    <dbReference type="NCBI Taxonomy" id="2871826"/>
    <lineage>
        <taxon>Bacteria</taxon>
        <taxon>Pseudomonadati</taxon>
        <taxon>Pseudomonadota</taxon>
        <taxon>Gammaproteobacteria</taxon>
        <taxon>Enterobacterales</taxon>
        <taxon>Enterobacteriaceae</taxon>
    </lineage>
</organism>
<dbReference type="PANTHER" id="PTHR30532:SF28">
    <property type="entry name" value="PETROBACTIN-BINDING PROTEIN YCLQ"/>
    <property type="match status" value="1"/>
</dbReference>
<dbReference type="RefSeq" id="WP_222161065.1">
    <property type="nucleotide sequence ID" value="NZ_CP081864.1"/>
</dbReference>
<dbReference type="PROSITE" id="PS50983">
    <property type="entry name" value="FE_B12_PBP"/>
    <property type="match status" value="1"/>
</dbReference>
<accession>A0ABX9ATL4</accession>
<keyword evidence="5 6" id="KW-0732">Signal</keyword>
<reference evidence="8 9" key="1">
    <citation type="submission" date="2021-08" db="EMBL/GenBank/DDBJ databases">
        <title>Culture and genomic analysis of Symbiopectobacterium purcellii sp. nov. gen. nov., isolated from the leafhopper Empoasca decipiens.</title>
        <authorList>
            <person name="Nadal-Jimenez P."/>
            <person name="Siozios S."/>
            <person name="Halliday N."/>
            <person name="Camara M."/>
            <person name="Hurst G.D.D."/>
        </authorList>
    </citation>
    <scope>NUCLEOTIDE SEQUENCE [LARGE SCALE GENOMIC DNA]</scope>
    <source>
        <strain evidence="8 9">SyEd1</strain>
    </source>
</reference>
<evidence type="ECO:0000313" key="9">
    <source>
        <dbReference type="Proteomes" id="UP000825886"/>
    </source>
</evidence>
<dbReference type="InterPro" id="IPR033870">
    <property type="entry name" value="FatB"/>
</dbReference>
<dbReference type="PANTHER" id="PTHR30532">
    <property type="entry name" value="IRON III DICITRATE-BINDING PERIPLASMIC PROTEIN"/>
    <property type="match status" value="1"/>
</dbReference>
<keyword evidence="3" id="KW-0813">Transport</keyword>
<evidence type="ECO:0000256" key="6">
    <source>
        <dbReference type="SAM" id="SignalP"/>
    </source>
</evidence>